<dbReference type="Pfam" id="PF20209">
    <property type="entry name" value="DUF6570"/>
    <property type="match status" value="1"/>
</dbReference>
<sequence>MLKFPVWDSNIIDIDVVDENVVNDGAVNRCVSVNYFDPYQKKFEDHMRGGVWLTCDNCNEKFLHRGRRKKKCIHTPDVCNSLSRENNMDPGEMPDILKGLSYVEEQLIARIHPVVSLYKIKGQQMAYSGNVINFPQNVKAFAKVLPHKVSDLANIITVRTSNAMTPKEFHVRGSKVLEALKWLQKNNKYYQDIEISLENVSSLPVDGNVYDAITSMQSSSMDEEEAGIEFESDDVCEDNVTESCVPAACVPTQNDSIRNVLDWPEMDNVPINEFKCEGYIAQAFPSADLRGFKFKTETLRCS</sequence>
<dbReference type="AlphaFoldDB" id="A0A9C6U259"/>
<gene>
    <name evidence="3" type="primary">LOC127749941</name>
</gene>
<dbReference type="RefSeq" id="XP_052126026.1">
    <property type="nucleotide sequence ID" value="XM_052270066.1"/>
</dbReference>
<evidence type="ECO:0000259" key="1">
    <source>
        <dbReference type="Pfam" id="PF20209"/>
    </source>
</evidence>
<dbReference type="OrthoDB" id="8196283at2759"/>
<keyword evidence="2" id="KW-1185">Reference proteome</keyword>
<evidence type="ECO:0000313" key="2">
    <source>
        <dbReference type="Proteomes" id="UP000504606"/>
    </source>
</evidence>
<name>A0A9C6U259_FRAOC</name>
<protein>
    <submittedName>
        <fullName evidence="3">Uncharacterized protein LOC127749941</fullName>
    </submittedName>
</protein>
<organism evidence="2 3">
    <name type="scientific">Frankliniella occidentalis</name>
    <name type="common">Western flower thrips</name>
    <name type="synonym">Euthrips occidentalis</name>
    <dbReference type="NCBI Taxonomy" id="133901"/>
    <lineage>
        <taxon>Eukaryota</taxon>
        <taxon>Metazoa</taxon>
        <taxon>Ecdysozoa</taxon>
        <taxon>Arthropoda</taxon>
        <taxon>Hexapoda</taxon>
        <taxon>Insecta</taxon>
        <taxon>Pterygota</taxon>
        <taxon>Neoptera</taxon>
        <taxon>Paraneoptera</taxon>
        <taxon>Thysanoptera</taxon>
        <taxon>Terebrantia</taxon>
        <taxon>Thripoidea</taxon>
        <taxon>Thripidae</taxon>
        <taxon>Frankliniella</taxon>
    </lineage>
</organism>
<dbReference type="GeneID" id="127749941"/>
<dbReference type="Proteomes" id="UP000504606">
    <property type="component" value="Unplaced"/>
</dbReference>
<feature type="domain" description="DUF6570" evidence="1">
    <location>
        <begin position="81"/>
        <end position="200"/>
    </location>
</feature>
<dbReference type="KEGG" id="foc:127749941"/>
<dbReference type="InterPro" id="IPR046700">
    <property type="entry name" value="DUF6570"/>
</dbReference>
<proteinExistence type="predicted"/>
<evidence type="ECO:0000313" key="3">
    <source>
        <dbReference type="RefSeq" id="XP_052126026.1"/>
    </source>
</evidence>
<reference evidence="3" key="1">
    <citation type="submission" date="2025-08" db="UniProtKB">
        <authorList>
            <consortium name="RefSeq"/>
        </authorList>
    </citation>
    <scope>IDENTIFICATION</scope>
    <source>
        <tissue evidence="3">Whole organism</tissue>
    </source>
</reference>
<accession>A0A9C6U259</accession>